<feature type="compositionally biased region" description="Polar residues" evidence="3">
    <location>
        <begin position="10"/>
        <end position="25"/>
    </location>
</feature>
<dbReference type="GO" id="GO:0006351">
    <property type="term" value="P:DNA-templated transcription"/>
    <property type="evidence" value="ECO:0007669"/>
    <property type="project" value="InterPro"/>
</dbReference>
<dbReference type="SUPFAM" id="SSF57701">
    <property type="entry name" value="Zn2/Cys6 DNA-binding domain"/>
    <property type="match status" value="1"/>
</dbReference>
<dbReference type="Pfam" id="PF00172">
    <property type="entry name" value="Zn_clus"/>
    <property type="match status" value="1"/>
</dbReference>
<gene>
    <name evidence="5" type="ORF">JMJ77_014154</name>
</gene>
<dbReference type="EMBL" id="JAESDN010000006">
    <property type="protein sequence ID" value="KAG7048517.1"/>
    <property type="molecule type" value="Genomic_DNA"/>
</dbReference>
<evidence type="ECO:0000256" key="2">
    <source>
        <dbReference type="ARBA" id="ARBA00023242"/>
    </source>
</evidence>
<feature type="compositionally biased region" description="Polar residues" evidence="3">
    <location>
        <begin position="165"/>
        <end position="175"/>
    </location>
</feature>
<keyword evidence="6" id="KW-1185">Reference proteome</keyword>
<evidence type="ECO:0000259" key="4">
    <source>
        <dbReference type="PROSITE" id="PS50048"/>
    </source>
</evidence>
<evidence type="ECO:0000313" key="6">
    <source>
        <dbReference type="Proteomes" id="UP000699042"/>
    </source>
</evidence>
<sequence>MEHNVCPSFKRNQTTPPCSVQSTSVGRRDHLANMTGVAEATSTVESNAEEVIKKRIYSACAYCKSRKRRCDGREPACGLCTRSGVPCVYTERRKRGPGRKNKVDFEPGGKRRSAEAPDVAEIGTLGGQLSIEDPRGQSQGLVDTIPSQPAERLIKVPKSLAQRIQNHAPEQQQRNPADPGPSRRERMPPYALPFLPKDLFGRTSVLEGLRNARNQIEATVDRRPFSRTTFARFPPQDYILDLEVTVMEEVQLFCPAMTRETFLGHTDKQYGVHADQNDCDTSARRAIANAMFGAAMRWRTANDSFERFGGLSWGYYKNAYAIVPELLLQGTNVLACEALLAIATFSLQTADARTTAQLASAAARTAQIIGLHRRETYANLDATESARRRRVFWATHILNTDMMAKYGLSHPFAHDDVTVELPDKDATVFDGISHSPCLLNSMAQLSRTQVTLHGKFSLHNLQLQSGTEHHMMMILSNCELEEWKCSLPQESRPDPSTPSTTGALDMHTALLHFIYFSTLIKTNINLARLKNATSVQPSCSLYSDWVNRGAFPSIEQSHSKCTSAARAIIDLLRVMPPQPYVNIWVLLGYPIMASLILLWSALEEPTGSEAHLNVRVMGQFIQFLAGLKEEGCDLNNVLDGCSKIYKIAKYVVHTQRAMRVTAPLEEDNDVKEQLEALRLKLSGVTDWMHLAQGLLSNMPLLCTQARDIFADVLGMEQTHPDYGPFAPELLMPHKHNVFFSS</sequence>
<feature type="region of interest" description="Disordered" evidence="3">
    <location>
        <begin position="1"/>
        <end position="25"/>
    </location>
</feature>
<comment type="caution">
    <text evidence="5">The sequence shown here is derived from an EMBL/GenBank/DDBJ whole genome shotgun (WGS) entry which is preliminary data.</text>
</comment>
<organism evidence="5 6">
    <name type="scientific">Colletotrichum scovillei</name>
    <dbReference type="NCBI Taxonomy" id="1209932"/>
    <lineage>
        <taxon>Eukaryota</taxon>
        <taxon>Fungi</taxon>
        <taxon>Dikarya</taxon>
        <taxon>Ascomycota</taxon>
        <taxon>Pezizomycotina</taxon>
        <taxon>Sordariomycetes</taxon>
        <taxon>Hypocreomycetidae</taxon>
        <taxon>Glomerellales</taxon>
        <taxon>Glomerellaceae</taxon>
        <taxon>Colletotrichum</taxon>
        <taxon>Colletotrichum acutatum species complex</taxon>
    </lineage>
</organism>
<evidence type="ECO:0000256" key="1">
    <source>
        <dbReference type="ARBA" id="ARBA00022723"/>
    </source>
</evidence>
<dbReference type="GO" id="GO:0000981">
    <property type="term" value="F:DNA-binding transcription factor activity, RNA polymerase II-specific"/>
    <property type="evidence" value="ECO:0007669"/>
    <property type="project" value="InterPro"/>
</dbReference>
<name>A0A9P7UE48_9PEZI</name>
<feature type="domain" description="Zn(2)-C6 fungal-type" evidence="4">
    <location>
        <begin position="59"/>
        <end position="89"/>
    </location>
</feature>
<dbReference type="GO" id="GO:0008270">
    <property type="term" value="F:zinc ion binding"/>
    <property type="evidence" value="ECO:0007669"/>
    <property type="project" value="InterPro"/>
</dbReference>
<dbReference type="PROSITE" id="PS00463">
    <property type="entry name" value="ZN2_CY6_FUNGAL_1"/>
    <property type="match status" value="1"/>
</dbReference>
<dbReference type="SMART" id="SM00066">
    <property type="entry name" value="GAL4"/>
    <property type="match status" value="1"/>
</dbReference>
<dbReference type="CDD" id="cd00067">
    <property type="entry name" value="GAL4"/>
    <property type="match status" value="1"/>
</dbReference>
<dbReference type="Gene3D" id="4.10.240.10">
    <property type="entry name" value="Zn(2)-C6 fungal-type DNA-binding domain"/>
    <property type="match status" value="1"/>
</dbReference>
<dbReference type="PANTHER" id="PTHR46910">
    <property type="entry name" value="TRANSCRIPTION FACTOR PDR1"/>
    <property type="match status" value="1"/>
</dbReference>
<protein>
    <submittedName>
        <fullName evidence="5">Fungal specific transcription factor domain-containing protein</fullName>
    </submittedName>
</protein>
<dbReference type="GO" id="GO:0003677">
    <property type="term" value="F:DNA binding"/>
    <property type="evidence" value="ECO:0007669"/>
    <property type="project" value="InterPro"/>
</dbReference>
<keyword evidence="1" id="KW-0479">Metal-binding</keyword>
<dbReference type="Proteomes" id="UP000699042">
    <property type="component" value="Unassembled WGS sequence"/>
</dbReference>
<feature type="compositionally biased region" description="Basic and acidic residues" evidence="3">
    <location>
        <begin position="101"/>
        <end position="115"/>
    </location>
</feature>
<dbReference type="InterPro" id="IPR007219">
    <property type="entry name" value="XnlR_reg_dom"/>
</dbReference>
<feature type="region of interest" description="Disordered" evidence="3">
    <location>
        <begin position="92"/>
        <end position="149"/>
    </location>
</feature>
<evidence type="ECO:0000256" key="3">
    <source>
        <dbReference type="SAM" id="MobiDB-lite"/>
    </source>
</evidence>
<evidence type="ECO:0000313" key="5">
    <source>
        <dbReference type="EMBL" id="KAG7048517.1"/>
    </source>
</evidence>
<dbReference type="AlphaFoldDB" id="A0A9P7UE48"/>
<dbReference type="InterPro" id="IPR036864">
    <property type="entry name" value="Zn2-C6_fun-type_DNA-bd_sf"/>
</dbReference>
<dbReference type="PROSITE" id="PS50048">
    <property type="entry name" value="ZN2_CY6_FUNGAL_2"/>
    <property type="match status" value="1"/>
</dbReference>
<keyword evidence="2" id="KW-0539">Nucleus</keyword>
<dbReference type="PANTHER" id="PTHR46910:SF25">
    <property type="entry name" value="ABC-TRANSPORTER-REGULATING TRANSCRIPTION FACTOR"/>
    <property type="match status" value="1"/>
</dbReference>
<proteinExistence type="predicted"/>
<reference evidence="5" key="1">
    <citation type="submission" date="2021-05" db="EMBL/GenBank/DDBJ databases">
        <title>Comparative genomics of three Colletotrichum scovillei strains and genetic complementation revealed genes involved fungal growth and virulence on chili pepper.</title>
        <authorList>
            <person name="Hsieh D.-K."/>
            <person name="Chuang S.-C."/>
            <person name="Chen C.-Y."/>
            <person name="Chao Y.-T."/>
            <person name="Lu M.-Y.J."/>
            <person name="Lee M.-H."/>
            <person name="Shih M.-C."/>
        </authorList>
    </citation>
    <scope>NUCLEOTIDE SEQUENCE</scope>
    <source>
        <strain evidence="5">Coll-153</strain>
    </source>
</reference>
<feature type="region of interest" description="Disordered" evidence="3">
    <location>
        <begin position="165"/>
        <end position="192"/>
    </location>
</feature>
<accession>A0A9P7UE48</accession>
<feature type="compositionally biased region" description="Polar residues" evidence="3">
    <location>
        <begin position="136"/>
        <end position="147"/>
    </location>
</feature>
<dbReference type="InterPro" id="IPR001138">
    <property type="entry name" value="Zn2Cys6_DnaBD"/>
</dbReference>
<dbReference type="Pfam" id="PF04082">
    <property type="entry name" value="Fungal_trans"/>
    <property type="match status" value="1"/>
</dbReference>
<dbReference type="CDD" id="cd12148">
    <property type="entry name" value="fungal_TF_MHR"/>
    <property type="match status" value="1"/>
</dbReference>
<dbReference type="InterPro" id="IPR050987">
    <property type="entry name" value="AtrR-like"/>
</dbReference>